<evidence type="ECO:0000313" key="5">
    <source>
        <dbReference type="EMBL" id="GHE81918.1"/>
    </source>
</evidence>
<gene>
    <name evidence="5" type="ORF">GCM10017786_10650</name>
</gene>
<dbReference type="InterPro" id="IPR036271">
    <property type="entry name" value="Tet_transcr_reg_TetR-rel_C_sf"/>
</dbReference>
<comment type="caution">
    <text evidence="5">The sequence shown here is derived from an EMBL/GenBank/DDBJ whole genome shotgun (WGS) entry which is preliminary data.</text>
</comment>
<keyword evidence="6" id="KW-1185">Reference proteome</keyword>
<keyword evidence="2" id="KW-0804">Transcription</keyword>
<evidence type="ECO:0000256" key="2">
    <source>
        <dbReference type="ARBA" id="ARBA00023163"/>
    </source>
</evidence>
<proteinExistence type="predicted"/>
<feature type="domain" description="HTH-type transcriptional regulator MT1864/Rv1816-like C-terminal" evidence="4">
    <location>
        <begin position="84"/>
        <end position="216"/>
    </location>
</feature>
<evidence type="ECO:0000256" key="1">
    <source>
        <dbReference type="ARBA" id="ARBA00023015"/>
    </source>
</evidence>
<organism evidence="5 6">
    <name type="scientific">Amycolatopsis deserti</name>
    <dbReference type="NCBI Taxonomy" id="185696"/>
    <lineage>
        <taxon>Bacteria</taxon>
        <taxon>Bacillati</taxon>
        <taxon>Actinomycetota</taxon>
        <taxon>Actinomycetes</taxon>
        <taxon>Pseudonocardiales</taxon>
        <taxon>Pseudonocardiaceae</taxon>
        <taxon>Amycolatopsis</taxon>
    </lineage>
</organism>
<dbReference type="EMBL" id="BNAU01000001">
    <property type="protein sequence ID" value="GHE81918.1"/>
    <property type="molecule type" value="Genomic_DNA"/>
</dbReference>
<evidence type="ECO:0000313" key="6">
    <source>
        <dbReference type="Proteomes" id="UP000605897"/>
    </source>
</evidence>
<protein>
    <recommendedName>
        <fullName evidence="4">HTH-type transcriptional regulator MT1864/Rv1816-like C-terminal domain-containing protein</fullName>
    </recommendedName>
</protein>
<feature type="compositionally biased region" description="Polar residues" evidence="3">
    <location>
        <begin position="1"/>
        <end position="10"/>
    </location>
</feature>
<reference evidence="6" key="1">
    <citation type="journal article" date="2019" name="Int. J. Syst. Evol. Microbiol.">
        <title>The Global Catalogue of Microorganisms (GCM) 10K type strain sequencing project: providing services to taxonomists for standard genome sequencing and annotation.</title>
        <authorList>
            <consortium name="The Broad Institute Genomics Platform"/>
            <consortium name="The Broad Institute Genome Sequencing Center for Infectious Disease"/>
            <person name="Wu L."/>
            <person name="Ma J."/>
        </authorList>
    </citation>
    <scope>NUCLEOTIDE SEQUENCE [LARGE SCALE GENOMIC DNA]</scope>
    <source>
        <strain evidence="6">CGMCC 4.7677</strain>
    </source>
</reference>
<dbReference type="Proteomes" id="UP000605897">
    <property type="component" value="Unassembled WGS sequence"/>
</dbReference>
<dbReference type="SUPFAM" id="SSF48498">
    <property type="entry name" value="Tetracyclin repressor-like, C-terminal domain"/>
    <property type="match status" value="1"/>
</dbReference>
<dbReference type="Gene3D" id="1.10.357.10">
    <property type="entry name" value="Tetracycline Repressor, domain 2"/>
    <property type="match status" value="1"/>
</dbReference>
<name>A0ABQ3IJZ5_9PSEU</name>
<dbReference type="InterPro" id="IPR025996">
    <property type="entry name" value="MT1864/Rv1816-like_C"/>
</dbReference>
<feature type="region of interest" description="Disordered" evidence="3">
    <location>
        <begin position="1"/>
        <end position="23"/>
    </location>
</feature>
<sequence length="227" mass="24009">MARQSGQQCSGRPGVDGGVGDGASHGVREVLAGVAGLEPADQDVQAGERDELVTTLVHDVYTALADAVDAAGEAVSTPDPADRIRAWATAFRNWSLANPQGFRLVYGDPVPGYQPPEGGPAPEAARRVCTGLAGLAAAAWPHTQHLYEGSEFQWSDFDPGLLDKVRPAHPELPPAGVALALRIWGHLHGLVSLEVYGHLRTQTLSPDKLFHAELTQLTRALGLVPRG</sequence>
<feature type="compositionally biased region" description="Gly residues" evidence="3">
    <location>
        <begin position="14"/>
        <end position="23"/>
    </location>
</feature>
<accession>A0ABQ3IJZ5</accession>
<evidence type="ECO:0000256" key="3">
    <source>
        <dbReference type="SAM" id="MobiDB-lite"/>
    </source>
</evidence>
<keyword evidence="1" id="KW-0805">Transcription regulation</keyword>
<dbReference type="Pfam" id="PF13305">
    <property type="entry name" value="TetR_C_33"/>
    <property type="match status" value="1"/>
</dbReference>
<evidence type="ECO:0000259" key="4">
    <source>
        <dbReference type="Pfam" id="PF13305"/>
    </source>
</evidence>